<dbReference type="InterPro" id="IPR035892">
    <property type="entry name" value="C2_domain_sf"/>
</dbReference>
<dbReference type="STRING" id="30019.A0A0M4F7S8"/>
<name>A0A0M4F7S8_DROBS</name>
<dbReference type="Proteomes" id="UP000494163">
    <property type="component" value="Chromosome 3R"/>
</dbReference>
<organism evidence="4 5">
    <name type="scientific">Drosophila busckii</name>
    <name type="common">Fruit fly</name>
    <dbReference type="NCBI Taxonomy" id="30019"/>
    <lineage>
        <taxon>Eukaryota</taxon>
        <taxon>Metazoa</taxon>
        <taxon>Ecdysozoa</taxon>
        <taxon>Arthropoda</taxon>
        <taxon>Hexapoda</taxon>
        <taxon>Insecta</taxon>
        <taxon>Pterygota</taxon>
        <taxon>Neoptera</taxon>
        <taxon>Endopterygota</taxon>
        <taxon>Diptera</taxon>
        <taxon>Brachycera</taxon>
        <taxon>Muscomorpha</taxon>
        <taxon>Ephydroidea</taxon>
        <taxon>Drosophilidae</taxon>
        <taxon>Drosophila</taxon>
    </lineage>
</organism>
<dbReference type="EMBL" id="CP012526">
    <property type="protein sequence ID" value="ALC47970.1"/>
    <property type="molecule type" value="Genomic_DNA"/>
</dbReference>
<evidence type="ECO:0000259" key="3">
    <source>
        <dbReference type="Pfam" id="PF12416"/>
    </source>
</evidence>
<dbReference type="AlphaFoldDB" id="A0A0M4F7S8"/>
<sequence>MGKPKAQGSLPVTQRSSISASSSTNGSYGESDHVYCVVLHVVEAINFHNRETRDGEREQIVMNAALNSVDFEVEGTPSVTAETIVFNSNCIWECDMAGIKRIKTDHRPVKVTFYACSIGAERQTIGSLLLPVRGLPVLGSGGNNNPLQLKMFWHKLICISNEFRSHKPEVLLMLAIIKKSLLGTKDFKHLMAFSCSANVYVQSLVQLGLLQVGNDPLVDCDIIEVVLQLKQLKNVNKFVKSLNLAKDTETVMLMFDFVGNITHIELKLINTDSYTLNDVLGLRFKSSLRSMRLYFQRIFYLPINMYINGISVANYRMDFGKILPSDSYFVDSRKYETNGCFAFERFGRNASARELKPIMDYTFTVEIKEVYWHQDKATTQQERQHKQNQLDEDSVAGKGIESELSELQCYNNCECQNVKTKDGSLNVSCGLFESIAEDTTSEASLSDVKVHVTKAVGHSKKFTELFSKRSNHDSEDEESNIYNVNSESNISANFGNNNSEQHINDNNSIQENGKDVPIKEAREIKMASTSANIGKNCGDLQQDSASRSPSNSIKMHFFTNMNTRKVEQQLNNIRKSKKISKNIESLQAEHESENFKFEKKNVKSKTGGIYEIKLELNDKPKKIRKKNFFQQQQKVDEILKVKPTDKAYHDKYLDGDKNTSALEDDIKYFCLERKCELKDGEREKSSTQIMDNNTSDIDSATDTDSVEMFVQESVRKQVSTPMISEEYERSINRKTKNPDNFLGARWVEVNKHQTKALENTELFIKQTCEMNTKDICHAKRMLYNRDQASRVGNVKVYPLDQACANRAFNNDDVEESNMQHRQTKRMIGKRRHIQLVSKETEVRSMRNRSDVKYSIPLDTSQADNNYQNCIKSNSNSKAAGLLKINTSPRRKNSNEADLNVSEDQKVIMQEPSRVSESDKGTELSAHMHDIGKLSLEETISSRVLVAKYTDQSVNTDTNIMSESLLQILNTSNQLPDEMQQTTLKYLLKLSDSIAEQKFETSRNNDSSIDVDYKLKLNTLEQQLVALQAEMLNHLQQFESRSEIMQLENLRLAKEKSELKQRINQMEQQIAELCKPTVKTPELDQILNEARTQSNRILEMTKAKDHYRKQWRRCAKRVHTLKLTIYENNLKNELQSNQVHVLNLKSILTKDAQEFEREYGQFRRQSADGVSFSASSDSPETVFKDCLQRLSSQTLNNLIPTDRDDSTRMH</sequence>
<protein>
    <submittedName>
        <fullName evidence="4">Rha</fullName>
    </submittedName>
</protein>
<evidence type="ECO:0000256" key="1">
    <source>
        <dbReference type="SAM" id="Coils"/>
    </source>
</evidence>
<accession>A0A0M4F7S8</accession>
<dbReference type="Gene3D" id="2.60.40.150">
    <property type="entry name" value="C2 domain"/>
    <property type="match status" value="1"/>
</dbReference>
<evidence type="ECO:0000313" key="5">
    <source>
        <dbReference type="Proteomes" id="UP000494163"/>
    </source>
</evidence>
<feature type="compositionally biased region" description="Polar residues" evidence="2">
    <location>
        <begin position="488"/>
        <end position="511"/>
    </location>
</feature>
<dbReference type="OMA" id="EWTRNSE"/>
<feature type="domain" description="DUF3668" evidence="3">
    <location>
        <begin position="197"/>
        <end position="366"/>
    </location>
</feature>
<feature type="region of interest" description="Disordered" evidence="2">
    <location>
        <begin position="1"/>
        <end position="29"/>
    </location>
</feature>
<evidence type="ECO:0000313" key="4">
    <source>
        <dbReference type="EMBL" id="ALC47970.1"/>
    </source>
</evidence>
<dbReference type="InterPro" id="IPR022136">
    <property type="entry name" value="DUF3668"/>
</dbReference>
<reference evidence="4 5" key="1">
    <citation type="submission" date="2015-08" db="EMBL/GenBank/DDBJ databases">
        <title>Ancestral chromatin configuration constrains chromatin evolution on differentiating sex chromosomes in Drosophila.</title>
        <authorList>
            <person name="Zhou Q."/>
            <person name="Bachtrog D."/>
        </authorList>
    </citation>
    <scope>NUCLEOTIDE SEQUENCE [LARGE SCALE GENOMIC DNA]</scope>
    <source>
        <tissue evidence="4">Whole larvae</tissue>
    </source>
</reference>
<feature type="region of interest" description="Disordered" evidence="2">
    <location>
        <begin position="488"/>
        <end position="512"/>
    </location>
</feature>
<dbReference type="SMR" id="A0A0M4F7S8"/>
<dbReference type="Pfam" id="PF12416">
    <property type="entry name" value="DUF3668"/>
    <property type="match status" value="1"/>
</dbReference>
<feature type="coiled-coil region" evidence="1">
    <location>
        <begin position="1009"/>
        <end position="1071"/>
    </location>
</feature>
<feature type="compositionally biased region" description="Low complexity" evidence="2">
    <location>
        <begin position="16"/>
        <end position="29"/>
    </location>
</feature>
<keyword evidence="1" id="KW-0175">Coiled coil</keyword>
<dbReference type="OrthoDB" id="332250at2759"/>
<gene>
    <name evidence="4" type="ORF">Dbus_chr3Rg2720</name>
</gene>
<proteinExistence type="predicted"/>
<evidence type="ECO:0000256" key="2">
    <source>
        <dbReference type="SAM" id="MobiDB-lite"/>
    </source>
</evidence>
<keyword evidence="5" id="KW-1185">Reference proteome</keyword>